<evidence type="ECO:0000313" key="3">
    <source>
        <dbReference type="EMBL" id="RKO92246.1"/>
    </source>
</evidence>
<feature type="region of interest" description="Disordered" evidence="1">
    <location>
        <begin position="32"/>
        <end position="55"/>
    </location>
</feature>
<evidence type="ECO:0000256" key="1">
    <source>
        <dbReference type="SAM" id="MobiDB-lite"/>
    </source>
</evidence>
<proteinExistence type="predicted"/>
<evidence type="ECO:0000313" key="4">
    <source>
        <dbReference type="Proteomes" id="UP000269721"/>
    </source>
</evidence>
<name>A0A4P9WNB0_9FUNG</name>
<dbReference type="AlphaFoldDB" id="A0A4P9WNB0"/>
<feature type="compositionally biased region" description="Polar residues" evidence="1">
    <location>
        <begin position="43"/>
        <end position="55"/>
    </location>
</feature>
<feature type="chain" id="PRO_5020631018" evidence="2">
    <location>
        <begin position="18"/>
        <end position="160"/>
    </location>
</feature>
<dbReference type="Proteomes" id="UP000269721">
    <property type="component" value="Unassembled WGS sequence"/>
</dbReference>
<reference evidence="4" key="1">
    <citation type="journal article" date="2018" name="Nat. Microbiol.">
        <title>Leveraging single-cell genomics to expand the fungal tree of life.</title>
        <authorList>
            <person name="Ahrendt S.R."/>
            <person name="Quandt C.A."/>
            <person name="Ciobanu D."/>
            <person name="Clum A."/>
            <person name="Salamov A."/>
            <person name="Andreopoulos B."/>
            <person name="Cheng J.F."/>
            <person name="Woyke T."/>
            <person name="Pelin A."/>
            <person name="Henrissat B."/>
            <person name="Reynolds N.K."/>
            <person name="Benny G.L."/>
            <person name="Smith M.E."/>
            <person name="James T.Y."/>
            <person name="Grigoriev I.V."/>
        </authorList>
    </citation>
    <scope>NUCLEOTIDE SEQUENCE [LARGE SCALE GENOMIC DNA]</scope>
</reference>
<feature type="signal peptide" evidence="2">
    <location>
        <begin position="1"/>
        <end position="17"/>
    </location>
</feature>
<evidence type="ECO:0000256" key="2">
    <source>
        <dbReference type="SAM" id="SignalP"/>
    </source>
</evidence>
<accession>A0A4P9WNB0</accession>
<organism evidence="3 4">
    <name type="scientific">Blyttiomyces helicus</name>
    <dbReference type="NCBI Taxonomy" id="388810"/>
    <lineage>
        <taxon>Eukaryota</taxon>
        <taxon>Fungi</taxon>
        <taxon>Fungi incertae sedis</taxon>
        <taxon>Chytridiomycota</taxon>
        <taxon>Chytridiomycota incertae sedis</taxon>
        <taxon>Chytridiomycetes</taxon>
        <taxon>Chytridiomycetes incertae sedis</taxon>
        <taxon>Blyttiomyces</taxon>
    </lineage>
</organism>
<gene>
    <name evidence="3" type="ORF">BDK51DRAFT_34144</name>
</gene>
<keyword evidence="2" id="KW-0732">Signal</keyword>
<sequence>MPFCLLLRLYIIRLLHCKPNWTKQPIENQSTPLQKKWTKQQNHHSQYQGNNDPSNYQEVTQDVLWDSLHPTRDTYIIADNTGDNQQMQSKTPGPNLDSHPTKLLLLLSQVVAVAKWFPDHDPPNYDVGRVVMAENEALLEEHLEVFREADGGEPRERIGE</sequence>
<dbReference type="EMBL" id="KZ994719">
    <property type="protein sequence ID" value="RKO92246.1"/>
    <property type="molecule type" value="Genomic_DNA"/>
</dbReference>
<protein>
    <submittedName>
        <fullName evidence="3">Uncharacterized protein</fullName>
    </submittedName>
</protein>
<keyword evidence="4" id="KW-1185">Reference proteome</keyword>